<accession>A0A2T9YHA6</accession>
<evidence type="ECO:0000256" key="8">
    <source>
        <dbReference type="ARBA" id="ARBA00023157"/>
    </source>
</evidence>
<feature type="active site" evidence="10">
    <location>
        <position position="293"/>
    </location>
</feature>
<keyword evidence="6 12" id="KW-0064">Aspartyl protease</keyword>
<feature type="domain" description="Peptidase A1" evidence="14">
    <location>
        <begin position="89"/>
        <end position="401"/>
    </location>
</feature>
<keyword evidence="7 12" id="KW-0378">Hydrolase</keyword>
<evidence type="ECO:0000256" key="9">
    <source>
        <dbReference type="ARBA" id="ARBA00023180"/>
    </source>
</evidence>
<keyword evidence="3" id="KW-0926">Vacuole</keyword>
<proteinExistence type="inferred from homology"/>
<dbReference type="Gene3D" id="2.40.70.10">
    <property type="entry name" value="Acid Proteases"/>
    <property type="match status" value="2"/>
</dbReference>
<dbReference type="InterPro" id="IPR001461">
    <property type="entry name" value="Aspartic_peptidase_A1"/>
</dbReference>
<evidence type="ECO:0000256" key="4">
    <source>
        <dbReference type="ARBA" id="ARBA00022670"/>
    </source>
</evidence>
<sequence>MKFSSTLLAIALGSIQLASSAIHRIPIKKINPRDANPVEMFASQANYLSQKYMGASKNINEADFKPFSVDEVGSAQYGVPISNYLNAQYYGEITLGTPPQKFQVIFDTGSSNLWVPSKKCSSIACFFHAKYDSQASSSYKANGTDFEIRYGSGSIKGVVSNDVLSVGGLDIPNQDFAEATEEPGLAFIFGKFDGIFGLGYDTISVGKVVPPFYSMINSGLIDEPIFSFYLNDNDKGDQAEPSELIFGGFNPSLFKGDIHWANVRRKGYWEVDLESVKFGNEEITISNTGAAIDTGTSLIALPSILADLINKEIGAKKNFAGQYIVECDTIPSLPDFTMTFNGKPFVLKGSDYVLNVQGQCMSGFMGMDIPEPLGPIWVIGDIFLRRFYTIYDLGNNRVGFADSV</sequence>
<feature type="active site" evidence="10">
    <location>
        <position position="107"/>
    </location>
</feature>
<keyword evidence="9" id="KW-0325">Glycoprotein</keyword>
<evidence type="ECO:0000313" key="15">
    <source>
        <dbReference type="EMBL" id="PVU91721.1"/>
    </source>
</evidence>
<comment type="subcellular location">
    <subcellularLocation>
        <location evidence="1">Vacuole</location>
    </subcellularLocation>
</comment>
<dbReference type="GO" id="GO:0004190">
    <property type="term" value="F:aspartic-type endopeptidase activity"/>
    <property type="evidence" value="ECO:0007669"/>
    <property type="project" value="UniProtKB-KW"/>
</dbReference>
<name>A0A2T9YHA6_9FUNG</name>
<evidence type="ECO:0000256" key="7">
    <source>
        <dbReference type="ARBA" id="ARBA00022801"/>
    </source>
</evidence>
<dbReference type="PROSITE" id="PS51767">
    <property type="entry name" value="PEPTIDASE_A1"/>
    <property type="match status" value="1"/>
</dbReference>
<feature type="signal peptide" evidence="13">
    <location>
        <begin position="1"/>
        <end position="20"/>
    </location>
</feature>
<dbReference type="InterPro" id="IPR021109">
    <property type="entry name" value="Peptidase_aspartic_dom_sf"/>
</dbReference>
<evidence type="ECO:0000256" key="2">
    <source>
        <dbReference type="ARBA" id="ARBA00007447"/>
    </source>
</evidence>
<dbReference type="InterPro" id="IPR001969">
    <property type="entry name" value="Aspartic_peptidase_AS"/>
</dbReference>
<evidence type="ECO:0000256" key="12">
    <source>
        <dbReference type="RuleBase" id="RU000454"/>
    </source>
</evidence>
<evidence type="ECO:0000256" key="13">
    <source>
        <dbReference type="SAM" id="SignalP"/>
    </source>
</evidence>
<evidence type="ECO:0000256" key="10">
    <source>
        <dbReference type="PIRSR" id="PIRSR601461-1"/>
    </source>
</evidence>
<keyword evidence="4 12" id="KW-0645">Protease</keyword>
<dbReference type="FunFam" id="2.40.70.10:FF:000036">
    <property type="entry name" value="Vacuolar aspartic protease"/>
    <property type="match status" value="1"/>
</dbReference>
<dbReference type="PANTHER" id="PTHR47966">
    <property type="entry name" value="BETA-SITE APP-CLEAVING ENZYME, ISOFORM A-RELATED"/>
    <property type="match status" value="1"/>
</dbReference>
<evidence type="ECO:0000259" key="14">
    <source>
        <dbReference type="PROSITE" id="PS51767"/>
    </source>
</evidence>
<comment type="caution">
    <text evidence="15">The sequence shown here is derived from an EMBL/GenBank/DDBJ whole genome shotgun (WGS) entry which is preliminary data.</text>
</comment>
<dbReference type="FunFam" id="2.40.70.10:FF:000002">
    <property type="entry name" value="Vacuolar aspartic proteinase"/>
    <property type="match status" value="1"/>
</dbReference>
<dbReference type="STRING" id="61424.A0A2T9YHA6"/>
<feature type="chain" id="PRO_5015489835" description="Peptidase A1 domain-containing protein" evidence="13">
    <location>
        <begin position="21"/>
        <end position="404"/>
    </location>
</feature>
<protein>
    <recommendedName>
        <fullName evidence="14">Peptidase A1 domain-containing protein</fullName>
    </recommendedName>
</protein>
<feature type="disulfide bond" evidence="11">
    <location>
        <begin position="327"/>
        <end position="360"/>
    </location>
</feature>
<dbReference type="PRINTS" id="PR00792">
    <property type="entry name" value="PEPSIN"/>
</dbReference>
<dbReference type="PANTHER" id="PTHR47966:SF51">
    <property type="entry name" value="BETA-SITE APP-CLEAVING ENZYME, ISOFORM A-RELATED"/>
    <property type="match status" value="1"/>
</dbReference>
<evidence type="ECO:0000256" key="5">
    <source>
        <dbReference type="ARBA" id="ARBA00022729"/>
    </source>
</evidence>
<comment type="similarity">
    <text evidence="2 12">Belongs to the peptidase A1 family.</text>
</comment>
<dbReference type="OrthoDB" id="771136at2759"/>
<dbReference type="SUPFAM" id="SSF50630">
    <property type="entry name" value="Acid proteases"/>
    <property type="match status" value="1"/>
</dbReference>
<dbReference type="AlphaFoldDB" id="A0A2T9YHA6"/>
<dbReference type="GO" id="GO:0005773">
    <property type="term" value="C:vacuole"/>
    <property type="evidence" value="ECO:0007669"/>
    <property type="project" value="UniProtKB-SubCell"/>
</dbReference>
<evidence type="ECO:0000256" key="3">
    <source>
        <dbReference type="ARBA" id="ARBA00022554"/>
    </source>
</evidence>
<reference evidence="15 16" key="1">
    <citation type="journal article" date="2018" name="MBio">
        <title>Comparative Genomics Reveals the Core Gene Toolbox for the Fungus-Insect Symbiosis.</title>
        <authorList>
            <person name="Wang Y."/>
            <person name="Stata M."/>
            <person name="Wang W."/>
            <person name="Stajich J.E."/>
            <person name="White M.M."/>
            <person name="Moncalvo J.M."/>
        </authorList>
    </citation>
    <scope>NUCLEOTIDE SEQUENCE [LARGE SCALE GENOMIC DNA]</scope>
    <source>
        <strain evidence="15 16">AUS-77-4</strain>
    </source>
</reference>
<keyword evidence="5 13" id="KW-0732">Signal</keyword>
<dbReference type="Proteomes" id="UP000245699">
    <property type="component" value="Unassembled WGS sequence"/>
</dbReference>
<keyword evidence="8 11" id="KW-1015">Disulfide bond</keyword>
<gene>
    <name evidence="15" type="ORF">BB559_004025</name>
</gene>
<dbReference type="InterPro" id="IPR033121">
    <property type="entry name" value="PEPTIDASE_A1"/>
</dbReference>
<evidence type="ECO:0000256" key="11">
    <source>
        <dbReference type="PIRSR" id="PIRSR601461-2"/>
    </source>
</evidence>
<organism evidence="15 16">
    <name type="scientific">Furculomyces boomerangus</name>
    <dbReference type="NCBI Taxonomy" id="61424"/>
    <lineage>
        <taxon>Eukaryota</taxon>
        <taxon>Fungi</taxon>
        <taxon>Fungi incertae sedis</taxon>
        <taxon>Zoopagomycota</taxon>
        <taxon>Kickxellomycotina</taxon>
        <taxon>Harpellomycetes</taxon>
        <taxon>Harpellales</taxon>
        <taxon>Harpellaceae</taxon>
        <taxon>Furculomyces</taxon>
    </lineage>
</organism>
<dbReference type="Pfam" id="PF00026">
    <property type="entry name" value="Asp"/>
    <property type="match status" value="1"/>
</dbReference>
<evidence type="ECO:0000256" key="1">
    <source>
        <dbReference type="ARBA" id="ARBA00004116"/>
    </source>
</evidence>
<keyword evidence="16" id="KW-1185">Reference proteome</keyword>
<feature type="disulfide bond" evidence="11">
    <location>
        <begin position="120"/>
        <end position="125"/>
    </location>
</feature>
<dbReference type="EMBL" id="MBFT01000400">
    <property type="protein sequence ID" value="PVU91721.1"/>
    <property type="molecule type" value="Genomic_DNA"/>
</dbReference>
<evidence type="ECO:0000256" key="6">
    <source>
        <dbReference type="ARBA" id="ARBA00022750"/>
    </source>
</evidence>
<evidence type="ECO:0000313" key="16">
    <source>
        <dbReference type="Proteomes" id="UP000245699"/>
    </source>
</evidence>
<dbReference type="PROSITE" id="PS00141">
    <property type="entry name" value="ASP_PROTEASE"/>
    <property type="match status" value="2"/>
</dbReference>
<dbReference type="GO" id="GO:0006508">
    <property type="term" value="P:proteolysis"/>
    <property type="evidence" value="ECO:0007669"/>
    <property type="project" value="UniProtKB-KW"/>
</dbReference>